<comment type="caution">
    <text evidence="1">The sequence shown here is derived from an EMBL/GenBank/DDBJ whole genome shotgun (WGS) entry which is preliminary data.</text>
</comment>
<reference evidence="2" key="2">
    <citation type="journal article" date="2018" name="Environ. Microbiol.">
        <title>Bloom of a denitrifying methanotroph, 'Candidatus Methylomirabilis limnetica', in a deep stratified lake.</title>
        <authorList>
            <person name="Graf J.S."/>
            <person name="Mayr M.J."/>
            <person name="Marchant H.K."/>
            <person name="Tienken D."/>
            <person name="Hach P.F."/>
            <person name="Brand A."/>
            <person name="Schubert C.J."/>
            <person name="Kuypers M.M."/>
            <person name="Milucka J."/>
        </authorList>
    </citation>
    <scope>NUCLEOTIDE SEQUENCE [LARGE SCALE GENOMIC DNA]</scope>
    <source>
        <strain evidence="2">Zug</strain>
    </source>
</reference>
<reference evidence="1 2" key="1">
    <citation type="submission" date="2017-09" db="EMBL/GenBank/DDBJ databases">
        <title>Bloom of a denitrifying methanotroph, Candidatus Methylomirabilis limnetica, in a deep stratified lake.</title>
        <authorList>
            <person name="Graf J.S."/>
            <person name="Marchant H.K."/>
            <person name="Tienken D."/>
            <person name="Hach P.F."/>
            <person name="Brand A."/>
            <person name="Schubert C.J."/>
            <person name="Kuypers M.M."/>
            <person name="Milucka J."/>
        </authorList>
    </citation>
    <scope>NUCLEOTIDE SEQUENCE [LARGE SCALE GENOMIC DNA]</scope>
    <source>
        <strain evidence="1 2">Zug</strain>
    </source>
</reference>
<accession>A0A2T4TYX9</accession>
<evidence type="ECO:0000313" key="1">
    <source>
        <dbReference type="EMBL" id="PTL36288.1"/>
    </source>
</evidence>
<gene>
    <name evidence="1" type="ORF">CLG94_04395</name>
</gene>
<evidence type="ECO:0000313" key="2">
    <source>
        <dbReference type="Proteomes" id="UP000241436"/>
    </source>
</evidence>
<sequence length="78" mass="8663">MEEDLGIVQVRLLNLDAERDLGELAMHGQARQDLLVADDGDAALTRNISPRPGTKRIIPTCGFLRTLVIPSMRLLPER</sequence>
<dbReference type="Proteomes" id="UP000241436">
    <property type="component" value="Unassembled WGS sequence"/>
</dbReference>
<name>A0A2T4TYX9_9BACT</name>
<proteinExistence type="predicted"/>
<protein>
    <submittedName>
        <fullName evidence="1">Uncharacterized protein</fullName>
    </submittedName>
</protein>
<dbReference type="AlphaFoldDB" id="A0A2T4TYX9"/>
<organism evidence="1 2">
    <name type="scientific">Candidatus Methylomirabilis limnetica</name>
    <dbReference type="NCBI Taxonomy" id="2033718"/>
    <lineage>
        <taxon>Bacteria</taxon>
        <taxon>Candidatus Methylomirabilota</taxon>
        <taxon>Candidatus Methylomirabilia</taxon>
        <taxon>Candidatus Methylomirabilales</taxon>
        <taxon>Candidatus Methylomirabilaceae</taxon>
        <taxon>Candidatus Methylomirabilis</taxon>
    </lineage>
</organism>
<dbReference type="EMBL" id="NVQC01000016">
    <property type="protein sequence ID" value="PTL36288.1"/>
    <property type="molecule type" value="Genomic_DNA"/>
</dbReference>
<keyword evidence="2" id="KW-1185">Reference proteome</keyword>